<accession>A0AAT9JFZ0</accession>
<name>A0AAT9JFZ0_9ORTO</name>
<organism evidence="1">
    <name type="scientific">Cryptocercus meridianus orthomyxovirus 2</name>
    <dbReference type="NCBI Taxonomy" id="3133493"/>
    <lineage>
        <taxon>Viruses</taxon>
        <taxon>Riboviria</taxon>
        <taxon>Orthornavirae</taxon>
        <taxon>Negarnaviricota</taxon>
        <taxon>Polyploviricotina</taxon>
        <taxon>Insthoviricetes</taxon>
        <taxon>Articulavirales</taxon>
        <taxon>Orthomyxoviridae</taxon>
    </lineage>
</organism>
<evidence type="ECO:0000313" key="1">
    <source>
        <dbReference type="EMBL" id="DBA56677.1"/>
    </source>
</evidence>
<dbReference type="EMBL" id="BK067148">
    <property type="protein sequence ID" value="DBA56677.1"/>
    <property type="molecule type" value="Viral_cRNA"/>
</dbReference>
<protein>
    <submittedName>
        <fullName evidence="1">Hemagglutinin protein</fullName>
    </submittedName>
</protein>
<proteinExistence type="predicted"/>
<sequence>MTNGKENGETFCMETEEELIEVFGENKKLDVQIEKHKIRFNKTITNKKMKVVAMKTTQKSIYCPATFNIVSNEKCAKTEKIIFMDTPLSILSVERSSCPIGEICTNSMCDGYSRDRCSEIRINSWMEKNTIVSPELSQSYFFHRCVKGYTCNFYEIEAFIYRLGVLQIQIEGDIFGKCVAHITDRKCTSETGWSVILPSEVIEKTREIDLPCLKRGDREICWDFEENEDFELRSEVSTNGNIMYKVLSEVHLKNDGEPNFHSGVANLHDLEAVYNILQYENMQSIFNAIKLKKEVDKIKEIVSGIIMASYVNEFDPLFSIRGVKGRIKQWNGTHITLVACRKVGERFSGNIQDTFIKHSRSLFPQTELSMEEIKPREFRVQIYDEMTLKRLLEGEKRKEEEENFSGINLNPISGFFGSIGRWLNGVQNIVFWTTSILNLFVLKVILRRAIS</sequence>
<reference evidence="1" key="1">
    <citation type="journal article" date="2024" name="Microb. Genom.">
        <title>The hidden RNA viruses in Blattodea (cockroach and termite).</title>
        <authorList>
            <person name="Fan J."/>
            <person name="Jiang S."/>
            <person name="Li W."/>
            <person name="Li J."/>
            <person name="Pang R."/>
            <person name="Wu H."/>
        </authorList>
    </citation>
    <scope>NUCLEOTIDE SEQUENCE</scope>
    <source>
        <strain evidence="1">CN2016</strain>
    </source>
</reference>